<reference evidence="1 2" key="1">
    <citation type="journal article" date="2017" name="ISME J.">
        <title>Genome of 'Ca. Desulfovibrio trichonymphae', an H2-oxidizing bacterium in a tripartite symbiotic system within a protist cell in the termite gut.</title>
        <authorList>
            <person name="Kuwahara H."/>
            <person name="Yuki M."/>
            <person name="Izawa K."/>
            <person name="Ohkuma M."/>
            <person name="Hongoh Y."/>
        </authorList>
    </citation>
    <scope>NUCLEOTIDE SEQUENCE [LARGE SCALE GENOMIC DNA]</scope>
    <source>
        <strain evidence="1 2">Rs-N31</strain>
    </source>
</reference>
<dbReference type="PROSITE" id="PS51257">
    <property type="entry name" value="PROKAR_LIPOPROTEIN"/>
    <property type="match status" value="1"/>
</dbReference>
<dbReference type="RefSeq" id="WP_096399724.1">
    <property type="nucleotide sequence ID" value="NZ_AP017368.1"/>
</dbReference>
<organism evidence="1 2">
    <name type="scientific">Candidatus Desulfovibrio trichonymphae</name>
    <dbReference type="NCBI Taxonomy" id="1725232"/>
    <lineage>
        <taxon>Bacteria</taxon>
        <taxon>Pseudomonadati</taxon>
        <taxon>Thermodesulfobacteriota</taxon>
        <taxon>Desulfovibrionia</taxon>
        <taxon>Desulfovibrionales</taxon>
        <taxon>Desulfovibrionaceae</taxon>
        <taxon>Desulfovibrio</taxon>
    </lineage>
</organism>
<dbReference type="AlphaFoldDB" id="A0A1J1DWG4"/>
<gene>
    <name evidence="1" type="ORF">RSDT_0700</name>
</gene>
<dbReference type="Proteomes" id="UP000242645">
    <property type="component" value="Chromosome"/>
</dbReference>
<dbReference type="EMBL" id="AP017368">
    <property type="protein sequence ID" value="BAV92212.1"/>
    <property type="molecule type" value="Genomic_DNA"/>
</dbReference>
<keyword evidence="2" id="KW-1185">Reference proteome</keyword>
<dbReference type="GO" id="GO:0005886">
    <property type="term" value="C:plasma membrane"/>
    <property type="evidence" value="ECO:0007669"/>
    <property type="project" value="TreeGrafter"/>
</dbReference>
<proteinExistence type="predicted"/>
<name>A0A1J1DWG4_9BACT</name>
<evidence type="ECO:0000313" key="2">
    <source>
        <dbReference type="Proteomes" id="UP000242645"/>
    </source>
</evidence>
<protein>
    <submittedName>
        <fullName evidence="1">Uncharacterized AsmA family protein</fullName>
    </submittedName>
</protein>
<accession>A0A1J1DWG4</accession>
<dbReference type="PANTHER" id="PTHR30441">
    <property type="entry name" value="DUF748 DOMAIN-CONTAINING PROTEIN"/>
    <property type="match status" value="1"/>
</dbReference>
<dbReference type="OrthoDB" id="5439178at2"/>
<dbReference type="KEGG" id="dtr:RSDT_0700"/>
<evidence type="ECO:0000313" key="1">
    <source>
        <dbReference type="EMBL" id="BAV92212.1"/>
    </source>
</evidence>
<sequence>MLHVFSRFRLLLGIVLALLFLAAAACWFLQRNFGYFAQQYLDKLSVETGLAIRAQSVRVSLWHAPSFVARTFSVESADMRFSAAKVILCLDLFALLRGKVVLKSLLLAQPAVKGEVAPDDARRLAAFFAAPTQGEAFAPSEKLRLTIEQGEADLAGKDTVRLQLSGMDCDLSVLQSKAGGWRVKADVRGVVAIDGARTPFSLGGVAVTCGRSNQGGRLVGFEDIDMRLGGDSARLNAVLTRHDADAAGFGLAGSLHVQRVSLTRWLGFARNLSPGLQWALDNVTDAVLDFSLDGRGLSVPHIEASVAGGRFTGSGGVRTWANPEVALDLTADRLRLEAGIPEAVGRLPRPPDFPHAPLTPMPGEPLKPGEIGVNYNIRLGARTLDYASVAFENAGVAITQGKQDENGLEDTLLTADARFCGGSLHGEAVFGGGHAGPYAVNLRFRDVDGAAASEILTVLPLNKGRLRGDVQLTSQGRSIAEFLERLRARVDVVLTQGALLLPDAGSAREARAGTLDIRSLVVSVDAHSGVWEKGRLALNGQWSSVLEAAGCKLRSELAGTLSFGGSADEGTVFFNNCPGVFSLQFVSADWATLQGVSAELKGNFSLRECKQVEVGNARLSIPGIEVSGNIQLGGGSDGAAFKGAVVVRSKDMGQLARLFGVTGAHFLSSACELTLDTDIRGGMRAVTLGNLRAVVDQTKVTGSFSAVWREQPNLEFDLAADAVNADRFFSDRKEKTNKKSSAGKAWDLRFLRGMHVKGALRVDRLALWGLNLRDVMLPVLLENGHLVCSPVKAGCYGSTLHGKSVMDFDRGLCFAADFSVDGAEMTAASKDVGGGVVLGGKVGLSAAISGVLGGPGQMPSALNGAWRFLVRDGSYQKRGGDGEGKGKAIEFATAGASGDIKAGVARSNDFALQGKGLAMNGGGVVDLNSDAVDCNFIVNMPGVPEIPIRLHGGLRDSKTTVSVGKVILNTLGAVPKGIFDVLGDVVQGAWKLLR</sequence>
<dbReference type="GO" id="GO:0090313">
    <property type="term" value="P:regulation of protein targeting to membrane"/>
    <property type="evidence" value="ECO:0007669"/>
    <property type="project" value="TreeGrafter"/>
</dbReference>
<dbReference type="PANTHER" id="PTHR30441:SF4">
    <property type="entry name" value="PROTEIN ASMA"/>
    <property type="match status" value="1"/>
</dbReference>
<dbReference type="InterPro" id="IPR052894">
    <property type="entry name" value="AsmA-related"/>
</dbReference>